<keyword evidence="3" id="KW-0732">Signal</keyword>
<evidence type="ECO:0000256" key="5">
    <source>
        <dbReference type="ARBA" id="ARBA00023136"/>
    </source>
</evidence>
<evidence type="ECO:0000259" key="7">
    <source>
        <dbReference type="PROSITE" id="PS51212"/>
    </source>
</evidence>
<evidence type="ECO:0000313" key="8">
    <source>
        <dbReference type="EMBL" id="KIO17666.1"/>
    </source>
</evidence>
<dbReference type="PROSITE" id="PS51212">
    <property type="entry name" value="WSC"/>
    <property type="match status" value="3"/>
</dbReference>
<evidence type="ECO:0000256" key="2">
    <source>
        <dbReference type="ARBA" id="ARBA00022692"/>
    </source>
</evidence>
<evidence type="ECO:0000256" key="1">
    <source>
        <dbReference type="ARBA" id="ARBA00004167"/>
    </source>
</evidence>
<reference evidence="9" key="2">
    <citation type="submission" date="2015-01" db="EMBL/GenBank/DDBJ databases">
        <title>Evolutionary Origins and Diversification of the Mycorrhizal Mutualists.</title>
        <authorList>
            <consortium name="DOE Joint Genome Institute"/>
            <consortium name="Mycorrhizal Genomics Consortium"/>
            <person name="Kohler A."/>
            <person name="Kuo A."/>
            <person name="Nagy L.G."/>
            <person name="Floudas D."/>
            <person name="Copeland A."/>
            <person name="Barry K.W."/>
            <person name="Cichocki N."/>
            <person name="Veneault-Fourrey C."/>
            <person name="LaButti K."/>
            <person name="Lindquist E.A."/>
            <person name="Lipzen A."/>
            <person name="Lundell T."/>
            <person name="Morin E."/>
            <person name="Murat C."/>
            <person name="Riley R."/>
            <person name="Ohm R."/>
            <person name="Sun H."/>
            <person name="Tunlid A."/>
            <person name="Henrissat B."/>
            <person name="Grigoriev I.V."/>
            <person name="Hibbett D.S."/>
            <person name="Martin F."/>
        </authorList>
    </citation>
    <scope>NUCLEOTIDE SEQUENCE [LARGE SCALE GENOMIC DNA]</scope>
    <source>
        <strain evidence="9">MUT 4182</strain>
    </source>
</reference>
<reference evidence="8 9" key="1">
    <citation type="submission" date="2014-04" db="EMBL/GenBank/DDBJ databases">
        <authorList>
            <consortium name="DOE Joint Genome Institute"/>
            <person name="Kuo A."/>
            <person name="Girlanda M."/>
            <person name="Perotto S."/>
            <person name="Kohler A."/>
            <person name="Nagy L.G."/>
            <person name="Floudas D."/>
            <person name="Copeland A."/>
            <person name="Barry K.W."/>
            <person name="Cichocki N."/>
            <person name="Veneault-Fourrey C."/>
            <person name="LaButti K."/>
            <person name="Lindquist E.A."/>
            <person name="Lipzen A."/>
            <person name="Lundell T."/>
            <person name="Morin E."/>
            <person name="Murat C."/>
            <person name="Sun H."/>
            <person name="Tunlid A."/>
            <person name="Henrissat B."/>
            <person name="Grigoriev I.V."/>
            <person name="Hibbett D.S."/>
            <person name="Martin F."/>
            <person name="Nordberg H.P."/>
            <person name="Cantor M.N."/>
            <person name="Hua S.X."/>
        </authorList>
    </citation>
    <scope>NUCLEOTIDE SEQUENCE [LARGE SCALE GENOMIC DNA]</scope>
    <source>
        <strain evidence="8 9">MUT 4182</strain>
    </source>
</reference>
<feature type="domain" description="WSC" evidence="7">
    <location>
        <begin position="187"/>
        <end position="284"/>
    </location>
</feature>
<dbReference type="Pfam" id="PF01822">
    <property type="entry name" value="WSC"/>
    <property type="match status" value="3"/>
</dbReference>
<dbReference type="GO" id="GO:0005886">
    <property type="term" value="C:plasma membrane"/>
    <property type="evidence" value="ECO:0007669"/>
    <property type="project" value="TreeGrafter"/>
</dbReference>
<evidence type="ECO:0000256" key="6">
    <source>
        <dbReference type="ARBA" id="ARBA00023180"/>
    </source>
</evidence>
<keyword evidence="4" id="KW-1133">Transmembrane helix</keyword>
<keyword evidence="2" id="KW-0812">Transmembrane</keyword>
<dbReference type="PANTHER" id="PTHR24269:SF16">
    <property type="entry name" value="PROTEIN SLG1"/>
    <property type="match status" value="1"/>
</dbReference>
<keyword evidence="5" id="KW-0472">Membrane</keyword>
<accession>A0A0C3Q3L1</accession>
<dbReference type="InterPro" id="IPR002889">
    <property type="entry name" value="WSC_carb-bd"/>
</dbReference>
<proteinExistence type="predicted"/>
<dbReference type="EMBL" id="KN823355">
    <property type="protein sequence ID" value="KIO17666.1"/>
    <property type="molecule type" value="Genomic_DNA"/>
</dbReference>
<name>A0A0C3Q3L1_9AGAM</name>
<protein>
    <recommendedName>
        <fullName evidence="7">WSC domain-containing protein</fullName>
    </recommendedName>
</protein>
<dbReference type="Proteomes" id="UP000054248">
    <property type="component" value="Unassembled WGS sequence"/>
</dbReference>
<evidence type="ECO:0000256" key="4">
    <source>
        <dbReference type="ARBA" id="ARBA00022989"/>
    </source>
</evidence>
<evidence type="ECO:0000256" key="3">
    <source>
        <dbReference type="ARBA" id="ARBA00022729"/>
    </source>
</evidence>
<dbReference type="PANTHER" id="PTHR24269">
    <property type="entry name" value="KREMEN PROTEIN"/>
    <property type="match status" value="1"/>
</dbReference>
<dbReference type="OrthoDB" id="2019572at2759"/>
<feature type="domain" description="WSC" evidence="7">
    <location>
        <begin position="88"/>
        <end position="180"/>
    </location>
</feature>
<keyword evidence="6" id="KW-0325">Glycoprotein</keyword>
<dbReference type="HOGENOM" id="CLU_063916_3_1_1"/>
<dbReference type="STRING" id="1051891.A0A0C3Q3L1"/>
<comment type="subcellular location">
    <subcellularLocation>
        <location evidence="1">Membrane</location>
        <topology evidence="1">Single-pass membrane protein</topology>
    </subcellularLocation>
</comment>
<dbReference type="SMART" id="SM00321">
    <property type="entry name" value="WSC"/>
    <property type="match status" value="2"/>
</dbReference>
<keyword evidence="9" id="KW-1185">Reference proteome</keyword>
<dbReference type="InterPro" id="IPR051836">
    <property type="entry name" value="Kremen_rcpt"/>
</dbReference>
<sequence length="284" mass="29351">NLGCYLDQSSRTLTSLSKQNWSVMTPALCAATCASYSYFGTEAGNECYCGNALTVNTPEPITDCSTNCAGDSSLKCGGNWSASATPTAWSNLGCYVDQSARTLNGASKTDNSMTPTMCQTFCGGSGFTYAGVENKVECYCGNTLTVNTPATSTDCQAACGGDPTSICGGTNWRMTLYKYTSSTPLPAYTSVGCFVDSATRVLATAAPTGTAITYTAATCGLYCASLALPYAGVEKAGAQCFCGNRIILSSTGGALTNPAECPGSWRIPIYYNSLLDSGACSSFT</sequence>
<evidence type="ECO:0000313" key="9">
    <source>
        <dbReference type="Proteomes" id="UP000054248"/>
    </source>
</evidence>
<gene>
    <name evidence="8" type="ORF">M407DRAFT_84757</name>
</gene>
<feature type="non-terminal residue" evidence="8">
    <location>
        <position position="1"/>
    </location>
</feature>
<feature type="domain" description="WSC" evidence="7">
    <location>
        <begin position="1"/>
        <end position="86"/>
    </location>
</feature>
<organism evidence="8 9">
    <name type="scientific">Tulasnella calospora MUT 4182</name>
    <dbReference type="NCBI Taxonomy" id="1051891"/>
    <lineage>
        <taxon>Eukaryota</taxon>
        <taxon>Fungi</taxon>
        <taxon>Dikarya</taxon>
        <taxon>Basidiomycota</taxon>
        <taxon>Agaricomycotina</taxon>
        <taxon>Agaricomycetes</taxon>
        <taxon>Cantharellales</taxon>
        <taxon>Tulasnellaceae</taxon>
        <taxon>Tulasnella</taxon>
    </lineage>
</organism>
<dbReference type="AlphaFoldDB" id="A0A0C3Q3L1"/>